<evidence type="ECO:0000313" key="1">
    <source>
        <dbReference type="EMBL" id="KAK9752417.1"/>
    </source>
</evidence>
<dbReference type="AlphaFoldDB" id="A0AAW1N018"/>
<evidence type="ECO:0000313" key="2">
    <source>
        <dbReference type="Proteomes" id="UP001458880"/>
    </source>
</evidence>
<accession>A0AAW1N018</accession>
<comment type="caution">
    <text evidence="1">The sequence shown here is derived from an EMBL/GenBank/DDBJ whole genome shotgun (WGS) entry which is preliminary data.</text>
</comment>
<name>A0AAW1N018_POPJA</name>
<reference evidence="1 2" key="1">
    <citation type="journal article" date="2024" name="BMC Genomics">
        <title>De novo assembly and annotation of Popillia japonica's genome with initial clues to its potential as an invasive pest.</title>
        <authorList>
            <person name="Cucini C."/>
            <person name="Boschi S."/>
            <person name="Funari R."/>
            <person name="Cardaioli E."/>
            <person name="Iannotti N."/>
            <person name="Marturano G."/>
            <person name="Paoli F."/>
            <person name="Bruttini M."/>
            <person name="Carapelli A."/>
            <person name="Frati F."/>
            <person name="Nardi F."/>
        </authorList>
    </citation>
    <scope>NUCLEOTIDE SEQUENCE [LARGE SCALE GENOMIC DNA]</scope>
    <source>
        <strain evidence="1">DMR45628</strain>
    </source>
</reference>
<organism evidence="1 2">
    <name type="scientific">Popillia japonica</name>
    <name type="common">Japanese beetle</name>
    <dbReference type="NCBI Taxonomy" id="7064"/>
    <lineage>
        <taxon>Eukaryota</taxon>
        <taxon>Metazoa</taxon>
        <taxon>Ecdysozoa</taxon>
        <taxon>Arthropoda</taxon>
        <taxon>Hexapoda</taxon>
        <taxon>Insecta</taxon>
        <taxon>Pterygota</taxon>
        <taxon>Neoptera</taxon>
        <taxon>Endopterygota</taxon>
        <taxon>Coleoptera</taxon>
        <taxon>Polyphaga</taxon>
        <taxon>Scarabaeiformia</taxon>
        <taxon>Scarabaeidae</taxon>
        <taxon>Rutelinae</taxon>
        <taxon>Popillia</taxon>
    </lineage>
</organism>
<keyword evidence="2" id="KW-1185">Reference proteome</keyword>
<gene>
    <name evidence="1" type="ORF">QE152_g4209</name>
</gene>
<sequence length="77" mass="8659">MRSIHSVYQFNVAQLGVNLKVCRLFIGNVFSKMSDRSKKVIRGPPLHVPLPEGSLGQILRERMLRYGGNVAFVCLLC</sequence>
<protein>
    <submittedName>
        <fullName evidence="1">Uncharacterized protein</fullName>
    </submittedName>
</protein>
<proteinExistence type="predicted"/>
<dbReference type="Proteomes" id="UP001458880">
    <property type="component" value="Unassembled WGS sequence"/>
</dbReference>
<dbReference type="EMBL" id="JASPKY010000020">
    <property type="protein sequence ID" value="KAK9752417.1"/>
    <property type="molecule type" value="Genomic_DNA"/>
</dbReference>